<dbReference type="Proteomes" id="UP000094714">
    <property type="component" value="Chromosome"/>
</dbReference>
<dbReference type="AlphaFoldDB" id="A0A1D7ZWC3"/>
<feature type="region of interest" description="Disordered" evidence="2">
    <location>
        <begin position="209"/>
        <end position="262"/>
    </location>
</feature>
<proteinExistence type="inferred from homology"/>
<feature type="compositionally biased region" description="Low complexity" evidence="2">
    <location>
        <begin position="88"/>
        <end position="106"/>
    </location>
</feature>
<comment type="similarity">
    <text evidence="1">Belongs to the UPF0751 family.</text>
</comment>
<sequence>MHWGYTPVNQTTGGFKMYDYRQDLQTVLNSFGSQAPELTNGPAALRALANLIEQTPTKTTADASAPATETVATPPEANVTPVEEDQPEATPEPVTVTPEPEATPAPSLNQPTGQDDLEPVKYSGEQFSAHQTIKNLILDFDGCLNQLVKDPLATVNFAPVEKRLTALIDDLSKEDQEALAGELGLAKSHLKRLKKVTASLHGAITNLVKEQAPTAEPTDAPEVKEATPAKTDNPAVNEAPVSPAPAKPASTAPATPLPAVKSAPAEPSFAELFAASVAKEERQAAKQPRLKAHHYLVRRQLNGAMLMDADHQDIEHITEPLVRQFGIQHGDEVVATPGHRDGTLLIKKVVGHAKDVPASTIATFGYGKVEKLGPGQLVVRQNVSGAPLVINGQQTSYQVETLSIERMEINEGSIVELAWYTGQPADVNPFEPHIRWHYPVEASAKPTIASQIRQAKPAPKQVAKPKPAAKPTYDLDLKGKKVAIIVGRGQNHVLFERIVKRYNGKPRIVDSFIPKKRLMERQLKGVDLIVMIAAYSKHATSWSAAEIAKKYDLPFTNTSSFSVQSFERALYRAAMGMRAYEPGGTDQADYRLSK</sequence>
<reference evidence="3 4" key="1">
    <citation type="submission" date="2016-09" db="EMBL/GenBank/DDBJ databases">
        <title>Genome Sequence of the Lactobacillus fermentum strain NCC2970 (CNCM I-5068).</title>
        <authorList>
            <person name="Barretto C."/>
            <person name="Ngom-Bru C."/>
            <person name="Genevaz A."/>
            <person name="Fournier C."/>
            <person name="Moine D."/>
            <person name="Kassam M."/>
            <person name="Iltis A."/>
            <person name="Sagory-Zalkind P."/>
            <person name="Faucherand G."/>
            <person name="Descombes P."/>
            <person name="Duboux S."/>
        </authorList>
    </citation>
    <scope>NUCLEOTIDE SEQUENCE [LARGE SCALE GENOMIC DNA]</scope>
    <source>
        <strain evidence="3 4">NCC2970</strain>
    </source>
</reference>
<accession>A0A1D7ZWC3</accession>
<evidence type="ECO:0000256" key="1">
    <source>
        <dbReference type="ARBA" id="ARBA00007189"/>
    </source>
</evidence>
<dbReference type="InterPro" id="IPR016772">
    <property type="entry name" value="UCP020408"/>
</dbReference>
<protein>
    <recommendedName>
        <fullName evidence="5">DUF2325 domain-containing protein</fullName>
    </recommendedName>
</protein>
<gene>
    <name evidence="3" type="ORF">LACFE_CDS0707</name>
</gene>
<dbReference type="EMBL" id="CP017151">
    <property type="protein sequence ID" value="AOR74173.1"/>
    <property type="molecule type" value="Genomic_DNA"/>
</dbReference>
<evidence type="ECO:0000313" key="3">
    <source>
        <dbReference type="EMBL" id="AOR74173.1"/>
    </source>
</evidence>
<evidence type="ECO:0000313" key="4">
    <source>
        <dbReference type="Proteomes" id="UP000094714"/>
    </source>
</evidence>
<dbReference type="PATRIC" id="fig|1613.112.peg.741"/>
<name>A0A1D7ZWC3_LIMFE</name>
<feature type="region of interest" description="Disordered" evidence="2">
    <location>
        <begin position="57"/>
        <end position="119"/>
    </location>
</feature>
<dbReference type="Pfam" id="PF10087">
    <property type="entry name" value="DUF2325"/>
    <property type="match status" value="1"/>
</dbReference>
<feature type="compositionally biased region" description="Low complexity" evidence="2">
    <location>
        <begin position="247"/>
        <end position="260"/>
    </location>
</feature>
<organism evidence="3 4">
    <name type="scientific">Limosilactobacillus fermentum</name>
    <name type="common">Lactobacillus fermentum</name>
    <dbReference type="NCBI Taxonomy" id="1613"/>
    <lineage>
        <taxon>Bacteria</taxon>
        <taxon>Bacillati</taxon>
        <taxon>Bacillota</taxon>
        <taxon>Bacilli</taxon>
        <taxon>Lactobacillales</taxon>
        <taxon>Lactobacillaceae</taxon>
        <taxon>Limosilactobacillus</taxon>
    </lineage>
</organism>
<evidence type="ECO:0008006" key="5">
    <source>
        <dbReference type="Google" id="ProtNLM"/>
    </source>
</evidence>
<evidence type="ECO:0000256" key="2">
    <source>
        <dbReference type="SAM" id="MobiDB-lite"/>
    </source>
</evidence>